<sequence>MATSYCVSGPPPCYITALILLSGCMQDGFQQLTSYGTHRQASRQIEQVARYWLDYPHRLGGPGRRGAAGPGCLLHPPAEAEAQGSSCDPSARATPGRDSGRPHRRKRRRATPGRRSGRPHRRKRRRATPGRRSGRPHRRERCRATPGRRSSRPHRRERRRATLGRHSGRPHGRKQRRRRGSRSPSHRLSDVYPPVRQRAVQVGTRKAELRARLPWAVHQAVGRRQPGLPSLQHNPHPASWEDARRRQGSKAPVLIQPSREVGHHQG</sequence>
<feature type="compositionally biased region" description="Basic residues" evidence="1">
    <location>
        <begin position="149"/>
        <end position="185"/>
    </location>
</feature>
<name>A0A8R7TFR3_TRIUA</name>
<accession>A0A8R7TFR3</accession>
<keyword evidence="3" id="KW-1185">Reference proteome</keyword>
<proteinExistence type="predicted"/>
<evidence type="ECO:0000313" key="2">
    <source>
        <dbReference type="EnsemblPlants" id="TuG1812G0200002114.01.T01"/>
    </source>
</evidence>
<reference evidence="3" key="1">
    <citation type="journal article" date="2013" name="Nature">
        <title>Draft genome of the wheat A-genome progenitor Triticum urartu.</title>
        <authorList>
            <person name="Ling H.Q."/>
            <person name="Zhao S."/>
            <person name="Liu D."/>
            <person name="Wang J."/>
            <person name="Sun H."/>
            <person name="Zhang C."/>
            <person name="Fan H."/>
            <person name="Li D."/>
            <person name="Dong L."/>
            <person name="Tao Y."/>
            <person name="Gao C."/>
            <person name="Wu H."/>
            <person name="Li Y."/>
            <person name="Cui Y."/>
            <person name="Guo X."/>
            <person name="Zheng S."/>
            <person name="Wang B."/>
            <person name="Yu K."/>
            <person name="Liang Q."/>
            <person name="Yang W."/>
            <person name="Lou X."/>
            <person name="Chen J."/>
            <person name="Feng M."/>
            <person name="Jian J."/>
            <person name="Zhang X."/>
            <person name="Luo G."/>
            <person name="Jiang Y."/>
            <person name="Liu J."/>
            <person name="Wang Z."/>
            <person name="Sha Y."/>
            <person name="Zhang B."/>
            <person name="Wu H."/>
            <person name="Tang D."/>
            <person name="Shen Q."/>
            <person name="Xue P."/>
            <person name="Zou S."/>
            <person name="Wang X."/>
            <person name="Liu X."/>
            <person name="Wang F."/>
            <person name="Yang Y."/>
            <person name="An X."/>
            <person name="Dong Z."/>
            <person name="Zhang K."/>
            <person name="Zhang X."/>
            <person name="Luo M.C."/>
            <person name="Dvorak J."/>
            <person name="Tong Y."/>
            <person name="Wang J."/>
            <person name="Yang H."/>
            <person name="Li Z."/>
            <person name="Wang D."/>
            <person name="Zhang A."/>
            <person name="Wang J."/>
        </authorList>
    </citation>
    <scope>NUCLEOTIDE SEQUENCE</scope>
    <source>
        <strain evidence="3">cv. G1812</strain>
    </source>
</reference>
<dbReference type="EnsemblPlants" id="TuG1812G0200002114.01.T01">
    <property type="protein sequence ID" value="TuG1812G0200002114.01.T01"/>
    <property type="gene ID" value="TuG1812G0200002114.01"/>
</dbReference>
<dbReference type="AlphaFoldDB" id="A0A8R7TFR3"/>
<feature type="region of interest" description="Disordered" evidence="1">
    <location>
        <begin position="64"/>
        <end position="194"/>
    </location>
</feature>
<feature type="region of interest" description="Disordered" evidence="1">
    <location>
        <begin position="223"/>
        <end position="266"/>
    </location>
</feature>
<dbReference type="Gramene" id="TuG1812G0200002114.01.T01">
    <property type="protein sequence ID" value="TuG1812G0200002114.01.T01"/>
    <property type="gene ID" value="TuG1812G0200002114.01"/>
</dbReference>
<dbReference type="Proteomes" id="UP000015106">
    <property type="component" value="Chromosome 2"/>
</dbReference>
<feature type="compositionally biased region" description="Basic residues" evidence="1">
    <location>
        <begin position="102"/>
        <end position="141"/>
    </location>
</feature>
<organism evidence="2 3">
    <name type="scientific">Triticum urartu</name>
    <name type="common">Red wild einkorn</name>
    <name type="synonym">Crithodium urartu</name>
    <dbReference type="NCBI Taxonomy" id="4572"/>
    <lineage>
        <taxon>Eukaryota</taxon>
        <taxon>Viridiplantae</taxon>
        <taxon>Streptophyta</taxon>
        <taxon>Embryophyta</taxon>
        <taxon>Tracheophyta</taxon>
        <taxon>Spermatophyta</taxon>
        <taxon>Magnoliopsida</taxon>
        <taxon>Liliopsida</taxon>
        <taxon>Poales</taxon>
        <taxon>Poaceae</taxon>
        <taxon>BOP clade</taxon>
        <taxon>Pooideae</taxon>
        <taxon>Triticodae</taxon>
        <taxon>Triticeae</taxon>
        <taxon>Triticinae</taxon>
        <taxon>Triticum</taxon>
    </lineage>
</organism>
<evidence type="ECO:0000256" key="1">
    <source>
        <dbReference type="SAM" id="MobiDB-lite"/>
    </source>
</evidence>
<evidence type="ECO:0000313" key="3">
    <source>
        <dbReference type="Proteomes" id="UP000015106"/>
    </source>
</evidence>
<reference evidence="2" key="2">
    <citation type="submission" date="2018-03" db="EMBL/GenBank/DDBJ databases">
        <title>The Triticum urartu genome reveals the dynamic nature of wheat genome evolution.</title>
        <authorList>
            <person name="Ling H."/>
            <person name="Ma B."/>
            <person name="Shi X."/>
            <person name="Liu H."/>
            <person name="Dong L."/>
            <person name="Sun H."/>
            <person name="Cao Y."/>
            <person name="Gao Q."/>
            <person name="Zheng S."/>
            <person name="Li Y."/>
            <person name="Yu Y."/>
            <person name="Du H."/>
            <person name="Qi M."/>
            <person name="Li Y."/>
            <person name="Yu H."/>
            <person name="Cui Y."/>
            <person name="Wang N."/>
            <person name="Chen C."/>
            <person name="Wu H."/>
            <person name="Zhao Y."/>
            <person name="Zhang J."/>
            <person name="Li Y."/>
            <person name="Zhou W."/>
            <person name="Zhang B."/>
            <person name="Hu W."/>
            <person name="Eijk M."/>
            <person name="Tang J."/>
            <person name="Witsenboer H."/>
            <person name="Zhao S."/>
            <person name="Li Z."/>
            <person name="Zhang A."/>
            <person name="Wang D."/>
            <person name="Liang C."/>
        </authorList>
    </citation>
    <scope>NUCLEOTIDE SEQUENCE [LARGE SCALE GENOMIC DNA]</scope>
    <source>
        <strain evidence="2">cv. G1812</strain>
    </source>
</reference>
<reference evidence="2" key="3">
    <citation type="submission" date="2022-06" db="UniProtKB">
        <authorList>
            <consortium name="EnsemblPlants"/>
        </authorList>
    </citation>
    <scope>IDENTIFICATION</scope>
</reference>
<protein>
    <submittedName>
        <fullName evidence="2">Uncharacterized protein</fullName>
    </submittedName>
</protein>